<dbReference type="SFLD" id="SFLDG01138">
    <property type="entry name" value="C1.6.2:_Deoxy-d-mannose-octulo"/>
    <property type="match status" value="1"/>
</dbReference>
<evidence type="ECO:0000256" key="5">
    <source>
        <dbReference type="ARBA" id="ARBA00022801"/>
    </source>
</evidence>
<name>A0A1Z8B0B7_9FLAO</name>
<comment type="caution">
    <text evidence="8">The sequence shown here is derived from an EMBL/GenBank/DDBJ whole genome shotgun (WGS) entry which is preliminary data.</text>
</comment>
<organism evidence="8 9">
    <name type="scientific">Nonlabens dokdonensis</name>
    <dbReference type="NCBI Taxonomy" id="328515"/>
    <lineage>
        <taxon>Bacteria</taxon>
        <taxon>Pseudomonadati</taxon>
        <taxon>Bacteroidota</taxon>
        <taxon>Flavobacteriia</taxon>
        <taxon>Flavobacteriales</taxon>
        <taxon>Flavobacteriaceae</taxon>
        <taxon>Nonlabens</taxon>
    </lineage>
</organism>
<dbReference type="GO" id="GO:0046872">
    <property type="term" value="F:metal ion binding"/>
    <property type="evidence" value="ECO:0007669"/>
    <property type="project" value="UniProtKB-KW"/>
</dbReference>
<evidence type="ECO:0000313" key="8">
    <source>
        <dbReference type="EMBL" id="OUS16020.1"/>
    </source>
</evidence>
<dbReference type="FunFam" id="3.40.50.1000:FF:000029">
    <property type="entry name" value="3-deoxy-D-manno-octulosonate 8-phosphate phosphatase KdsC"/>
    <property type="match status" value="1"/>
</dbReference>
<feature type="binding site" evidence="7">
    <location>
        <position position="18"/>
    </location>
    <ligand>
        <name>Mg(2+)</name>
        <dbReference type="ChEBI" id="CHEBI:18420"/>
    </ligand>
</feature>
<dbReference type="SFLD" id="SFLDS00003">
    <property type="entry name" value="Haloacid_Dehalogenase"/>
    <property type="match status" value="1"/>
</dbReference>
<dbReference type="SFLD" id="SFLDG01136">
    <property type="entry name" value="C1.6:_Phosphoserine_Phosphatas"/>
    <property type="match status" value="1"/>
</dbReference>
<dbReference type="GO" id="GO:0016788">
    <property type="term" value="F:hydrolase activity, acting on ester bonds"/>
    <property type="evidence" value="ECO:0007669"/>
    <property type="project" value="InterPro"/>
</dbReference>
<comment type="subunit">
    <text evidence="3">Homotetramer.</text>
</comment>
<accession>A0A1Z8B0B7</accession>
<dbReference type="EMBL" id="MAAX01000098">
    <property type="protein sequence ID" value="OUS16020.1"/>
    <property type="molecule type" value="Genomic_DNA"/>
</dbReference>
<dbReference type="PIRSF" id="PIRSF006118">
    <property type="entry name" value="KDO8-P_Ptase"/>
    <property type="match status" value="1"/>
</dbReference>
<proteinExistence type="inferred from homology"/>
<feature type="binding site" evidence="7">
    <location>
        <position position="20"/>
    </location>
    <ligand>
        <name>substrate</name>
    </ligand>
</feature>
<dbReference type="RefSeq" id="WP_303686501.1">
    <property type="nucleotide sequence ID" value="NZ_CAJXYO010000028.1"/>
</dbReference>
<evidence type="ECO:0000256" key="2">
    <source>
        <dbReference type="ARBA" id="ARBA00005893"/>
    </source>
</evidence>
<keyword evidence="5" id="KW-0378">Hydrolase</keyword>
<dbReference type="SUPFAM" id="SSF56784">
    <property type="entry name" value="HAD-like"/>
    <property type="match status" value="1"/>
</dbReference>
<dbReference type="Gene3D" id="3.40.50.1000">
    <property type="entry name" value="HAD superfamily/HAD-like"/>
    <property type="match status" value="1"/>
</dbReference>
<dbReference type="InterPro" id="IPR023214">
    <property type="entry name" value="HAD_sf"/>
</dbReference>
<reference evidence="9" key="1">
    <citation type="journal article" date="2017" name="Proc. Natl. Acad. Sci. U.S.A.">
        <title>Simulation of Deepwater Horizon oil plume reveals substrate specialization within a complex community of hydrocarbon-degraders.</title>
        <authorList>
            <person name="Hu P."/>
            <person name="Dubinsky E.A."/>
            <person name="Probst A.J."/>
            <person name="Wang J."/>
            <person name="Sieber C.M.K."/>
            <person name="Tom L.M."/>
            <person name="Gardinali P."/>
            <person name="Banfield J.F."/>
            <person name="Atlas R.M."/>
            <person name="Andersen G.L."/>
        </authorList>
    </citation>
    <scope>NUCLEOTIDE SEQUENCE [LARGE SCALE GENOMIC DNA]</scope>
</reference>
<dbReference type="GO" id="GO:0008781">
    <property type="term" value="F:N-acylneuraminate cytidylyltransferase activity"/>
    <property type="evidence" value="ECO:0007669"/>
    <property type="project" value="TreeGrafter"/>
</dbReference>
<evidence type="ECO:0000256" key="3">
    <source>
        <dbReference type="ARBA" id="ARBA00011881"/>
    </source>
</evidence>
<dbReference type="InterPro" id="IPR050793">
    <property type="entry name" value="CMP-NeuNAc_synthase"/>
</dbReference>
<sequence>MAKSYKELLHDITTFIFDVDGVLTDGRLLISESGELLRTMNAKDGYAMKTALQNGYHICIITGGTNEGVKGRLEGLGITDVFLNASDKMIQINDYVKKHQLKAENIVYMGDDMPDVPAVQFAGLGCCPQDAIPEIKAVSQYISHKKGGDACVRDIIEQVMKAQGKWKVIDGSSVQSS</sequence>
<evidence type="ECO:0000313" key="9">
    <source>
        <dbReference type="Proteomes" id="UP000196102"/>
    </source>
</evidence>
<dbReference type="AlphaFoldDB" id="A0A1Z8B0B7"/>
<evidence type="ECO:0000256" key="1">
    <source>
        <dbReference type="ARBA" id="ARBA00001946"/>
    </source>
</evidence>
<gene>
    <name evidence="8" type="ORF">A9Q93_06020</name>
</gene>
<dbReference type="PANTHER" id="PTHR21485:SF3">
    <property type="entry name" value="N-ACYLNEURAMINATE CYTIDYLYLTRANSFERASE"/>
    <property type="match status" value="1"/>
</dbReference>
<comment type="similarity">
    <text evidence="2">Belongs to the KdsC family.</text>
</comment>
<feature type="binding site" evidence="7">
    <location>
        <position position="111"/>
    </location>
    <ligand>
        <name>Mg(2+)</name>
        <dbReference type="ChEBI" id="CHEBI:18420"/>
    </ligand>
</feature>
<dbReference type="Proteomes" id="UP000196102">
    <property type="component" value="Unassembled WGS sequence"/>
</dbReference>
<evidence type="ECO:0000256" key="7">
    <source>
        <dbReference type="PIRSR" id="PIRSR006118-2"/>
    </source>
</evidence>
<dbReference type="InterPro" id="IPR010023">
    <property type="entry name" value="KdsC_fam"/>
</dbReference>
<dbReference type="Pfam" id="PF08282">
    <property type="entry name" value="Hydrolase_3"/>
    <property type="match status" value="1"/>
</dbReference>
<keyword evidence="4 7" id="KW-0479">Metal-binding</keyword>
<dbReference type="PANTHER" id="PTHR21485">
    <property type="entry name" value="HAD SUPERFAMILY MEMBERS CMAS AND KDSC"/>
    <property type="match status" value="1"/>
</dbReference>
<keyword evidence="6 7" id="KW-0460">Magnesium</keyword>
<dbReference type="InterPro" id="IPR036412">
    <property type="entry name" value="HAD-like_sf"/>
</dbReference>
<dbReference type="NCBIfam" id="TIGR01670">
    <property type="entry name" value="KdsC-phosphatas"/>
    <property type="match status" value="1"/>
</dbReference>
<protein>
    <submittedName>
        <fullName evidence="8">3-deoxy-D-manno-octulosonate 8-phosphate phosphatase</fullName>
    </submittedName>
</protein>
<comment type="cofactor">
    <cofactor evidence="1 7">
        <name>Mg(2+)</name>
        <dbReference type="ChEBI" id="CHEBI:18420"/>
    </cofactor>
</comment>
<evidence type="ECO:0000256" key="6">
    <source>
        <dbReference type="ARBA" id="ARBA00022842"/>
    </source>
</evidence>
<evidence type="ECO:0000256" key="4">
    <source>
        <dbReference type="ARBA" id="ARBA00022723"/>
    </source>
</evidence>